<comment type="similarity">
    <text evidence="2">Belongs to the MgtC/SapB family.</text>
</comment>
<keyword evidence="3" id="KW-1003">Cell membrane</keyword>
<keyword evidence="6 7" id="KW-0472">Membrane</keyword>
<comment type="caution">
    <text evidence="9">The sequence shown here is derived from an EMBL/GenBank/DDBJ whole genome shotgun (WGS) entry which is preliminary data.</text>
</comment>
<feature type="transmembrane region" description="Helical" evidence="7">
    <location>
        <begin position="120"/>
        <end position="139"/>
    </location>
</feature>
<feature type="domain" description="MgtC/SapB/SrpB/YhiD N-terminal" evidence="8">
    <location>
        <begin position="18"/>
        <end position="139"/>
    </location>
</feature>
<feature type="transmembrane region" description="Helical" evidence="7">
    <location>
        <begin position="74"/>
        <end position="91"/>
    </location>
</feature>
<dbReference type="PANTHER" id="PTHR33778:SF1">
    <property type="entry name" value="MAGNESIUM TRANSPORTER YHID-RELATED"/>
    <property type="match status" value="1"/>
</dbReference>
<reference evidence="9 10" key="1">
    <citation type="submission" date="2018-05" db="EMBL/GenBank/DDBJ databases">
        <title>Genomic Encyclopedia of Type Strains, Phase IV (KMG-IV): sequencing the most valuable type-strain genomes for metagenomic binning, comparative biology and taxonomic classification.</title>
        <authorList>
            <person name="Goeker M."/>
        </authorList>
    </citation>
    <scope>NUCLEOTIDE SEQUENCE [LARGE SCALE GENOMIC DNA]</scope>
    <source>
        <strain evidence="9 10">DSM 24906</strain>
    </source>
</reference>
<dbReference type="AlphaFoldDB" id="A0AA45C740"/>
<protein>
    <submittedName>
        <fullName evidence="9">Mg2+ transporter-C (MgtC) family protein</fullName>
    </submittedName>
</protein>
<evidence type="ECO:0000256" key="3">
    <source>
        <dbReference type="ARBA" id="ARBA00022475"/>
    </source>
</evidence>
<keyword evidence="5 7" id="KW-1133">Transmembrane helix</keyword>
<evidence type="ECO:0000256" key="4">
    <source>
        <dbReference type="ARBA" id="ARBA00022692"/>
    </source>
</evidence>
<dbReference type="InterPro" id="IPR003416">
    <property type="entry name" value="MgtC/SapB/SrpB/YhiD_fam"/>
</dbReference>
<dbReference type="EMBL" id="QGGI01000007">
    <property type="protein sequence ID" value="PWJ95080.1"/>
    <property type="molecule type" value="Genomic_DNA"/>
</dbReference>
<evidence type="ECO:0000256" key="1">
    <source>
        <dbReference type="ARBA" id="ARBA00004651"/>
    </source>
</evidence>
<dbReference type="Proteomes" id="UP000245921">
    <property type="component" value="Unassembled WGS sequence"/>
</dbReference>
<evidence type="ECO:0000256" key="6">
    <source>
        <dbReference type="ARBA" id="ARBA00023136"/>
    </source>
</evidence>
<name>A0AA45C740_9BACT</name>
<evidence type="ECO:0000259" key="8">
    <source>
        <dbReference type="Pfam" id="PF02308"/>
    </source>
</evidence>
<comment type="subcellular location">
    <subcellularLocation>
        <location evidence="1">Cell membrane</location>
        <topology evidence="1">Multi-pass membrane protein</topology>
    </subcellularLocation>
</comment>
<evidence type="ECO:0000313" key="10">
    <source>
        <dbReference type="Proteomes" id="UP000245921"/>
    </source>
</evidence>
<dbReference type="GO" id="GO:0005886">
    <property type="term" value="C:plasma membrane"/>
    <property type="evidence" value="ECO:0007669"/>
    <property type="project" value="UniProtKB-SubCell"/>
</dbReference>
<evidence type="ECO:0000313" key="9">
    <source>
        <dbReference type="EMBL" id="PWJ95080.1"/>
    </source>
</evidence>
<feature type="transmembrane region" description="Helical" evidence="7">
    <location>
        <begin position="12"/>
        <end position="30"/>
    </location>
</feature>
<dbReference type="PANTHER" id="PTHR33778">
    <property type="entry name" value="PROTEIN MGTC"/>
    <property type="match status" value="1"/>
</dbReference>
<dbReference type="InterPro" id="IPR049177">
    <property type="entry name" value="MgtC_SapB_SrpB_YhiD_N"/>
</dbReference>
<dbReference type="PRINTS" id="PR01837">
    <property type="entry name" value="MGTCSAPBPROT"/>
</dbReference>
<evidence type="ECO:0000256" key="7">
    <source>
        <dbReference type="SAM" id="Phobius"/>
    </source>
</evidence>
<organism evidence="9 10">
    <name type="scientific">Oceanotoga teriensis</name>
    <dbReference type="NCBI Taxonomy" id="515440"/>
    <lineage>
        <taxon>Bacteria</taxon>
        <taxon>Thermotogati</taxon>
        <taxon>Thermotogota</taxon>
        <taxon>Thermotogae</taxon>
        <taxon>Petrotogales</taxon>
        <taxon>Petrotogaceae</taxon>
        <taxon>Oceanotoga</taxon>
    </lineage>
</organism>
<evidence type="ECO:0000256" key="2">
    <source>
        <dbReference type="ARBA" id="ARBA00009298"/>
    </source>
</evidence>
<sequence length="222" mass="24660">MDFLTIFSTNSHIIVSMIFATISGALIGYTREKMNRPAGIRTHAILSLGASILTYMSMNTFYIEGTGDPGRVTAQIVSGIGFLGAGTILKYQNKVKGLTTAATLWISAAIGISFGAEEYFIGWFSTGLTFIVAISNSVIKKRKRDTLTIQVDLKSKKYINSVVEVLLKYHVKLKELDYEESNDKVFYLTLTNVIEDKIPYVKKDLILLEGIENVIIHTDDDD</sequence>
<evidence type="ECO:0000256" key="5">
    <source>
        <dbReference type="ARBA" id="ARBA00022989"/>
    </source>
</evidence>
<dbReference type="Pfam" id="PF02308">
    <property type="entry name" value="MgtC"/>
    <property type="match status" value="1"/>
</dbReference>
<feature type="transmembrane region" description="Helical" evidence="7">
    <location>
        <begin position="98"/>
        <end position="114"/>
    </location>
</feature>
<proteinExistence type="inferred from homology"/>
<accession>A0AA45C740</accession>
<gene>
    <name evidence="9" type="ORF">C7380_10735</name>
</gene>
<keyword evidence="10" id="KW-1185">Reference proteome</keyword>
<feature type="transmembrane region" description="Helical" evidence="7">
    <location>
        <begin position="42"/>
        <end position="62"/>
    </location>
</feature>
<dbReference type="RefSeq" id="WP_206050537.1">
    <property type="nucleotide sequence ID" value="NZ_QGGI01000007.1"/>
</dbReference>
<keyword evidence="4 7" id="KW-0812">Transmembrane</keyword>